<keyword evidence="4" id="KW-0175">Coiled coil</keyword>
<evidence type="ECO:0000256" key="4">
    <source>
        <dbReference type="SAM" id="Coils"/>
    </source>
</evidence>
<evidence type="ECO:0000256" key="1">
    <source>
        <dbReference type="ARBA" id="ARBA00023015"/>
    </source>
</evidence>
<dbReference type="SUPFAM" id="SSF46785">
    <property type="entry name" value="Winged helix' DNA-binding domain"/>
    <property type="match status" value="1"/>
</dbReference>
<evidence type="ECO:0000256" key="3">
    <source>
        <dbReference type="ARBA" id="ARBA00023163"/>
    </source>
</evidence>
<evidence type="ECO:0000256" key="2">
    <source>
        <dbReference type="ARBA" id="ARBA00023125"/>
    </source>
</evidence>
<keyword evidence="1" id="KW-0805">Transcription regulation</keyword>
<feature type="coiled-coil region" evidence="4">
    <location>
        <begin position="82"/>
        <end position="116"/>
    </location>
</feature>
<evidence type="ECO:0000259" key="5">
    <source>
        <dbReference type="PROSITE" id="PS50949"/>
    </source>
</evidence>
<dbReference type="PROSITE" id="PS50949">
    <property type="entry name" value="HTH_GNTR"/>
    <property type="match status" value="1"/>
</dbReference>
<dbReference type="InterPro" id="IPR000524">
    <property type="entry name" value="Tscrpt_reg_HTH_GntR"/>
</dbReference>
<keyword evidence="3" id="KW-0804">Transcription</keyword>
<name>A0ABS1N5S0_9ACTN</name>
<organism evidence="6 7">
    <name type="scientific">Streptomyces coffeae</name>
    <dbReference type="NCBI Taxonomy" id="621382"/>
    <lineage>
        <taxon>Bacteria</taxon>
        <taxon>Bacillati</taxon>
        <taxon>Actinomycetota</taxon>
        <taxon>Actinomycetes</taxon>
        <taxon>Kitasatosporales</taxon>
        <taxon>Streptomycetaceae</taxon>
        <taxon>Streptomyces</taxon>
    </lineage>
</organism>
<gene>
    <name evidence="6" type="ORF">JK363_00955</name>
</gene>
<comment type="caution">
    <text evidence="6">The sequence shown here is derived from an EMBL/GenBank/DDBJ whole genome shotgun (WGS) entry which is preliminary data.</text>
</comment>
<keyword evidence="7" id="KW-1185">Reference proteome</keyword>
<feature type="domain" description="HTH gntR-type" evidence="5">
    <location>
        <begin position="7"/>
        <end position="76"/>
    </location>
</feature>
<dbReference type="Proteomes" id="UP000634229">
    <property type="component" value="Unassembled WGS sequence"/>
</dbReference>
<sequence>MEQMRRTLRSDDVEARIREDIDAGTYRPGDRLPDPEELATELRKLTKAVDSAYRRLVEEGVLMEGLLEPGFFVADPATDPTVRTLLQAVRGHQLRLQRLEQRLGELTERVVSVERGLRAVRRESGGYDQQF</sequence>
<evidence type="ECO:0000313" key="6">
    <source>
        <dbReference type="EMBL" id="MBL1095264.1"/>
    </source>
</evidence>
<accession>A0ABS1N5S0</accession>
<dbReference type="InterPro" id="IPR036388">
    <property type="entry name" value="WH-like_DNA-bd_sf"/>
</dbReference>
<keyword evidence="2" id="KW-0238">DNA-binding</keyword>
<dbReference type="Pfam" id="PF00392">
    <property type="entry name" value="GntR"/>
    <property type="match status" value="1"/>
</dbReference>
<reference evidence="6 7" key="1">
    <citation type="submission" date="2021-01" db="EMBL/GenBank/DDBJ databases">
        <title>WGS of actinomycetes isolated from Thailand.</title>
        <authorList>
            <person name="Thawai C."/>
        </authorList>
    </citation>
    <scope>NUCLEOTIDE SEQUENCE [LARGE SCALE GENOMIC DNA]</scope>
    <source>
        <strain evidence="6 7">CA1R205</strain>
    </source>
</reference>
<protein>
    <submittedName>
        <fullName evidence="6">GntR family transcriptional regulator</fullName>
    </submittedName>
</protein>
<dbReference type="EMBL" id="JAERRF010000001">
    <property type="protein sequence ID" value="MBL1095264.1"/>
    <property type="molecule type" value="Genomic_DNA"/>
</dbReference>
<dbReference type="Gene3D" id="1.10.10.10">
    <property type="entry name" value="Winged helix-like DNA-binding domain superfamily/Winged helix DNA-binding domain"/>
    <property type="match status" value="1"/>
</dbReference>
<dbReference type="RefSeq" id="WP_201870555.1">
    <property type="nucleotide sequence ID" value="NZ_JAERRF010000001.1"/>
</dbReference>
<dbReference type="InterPro" id="IPR036390">
    <property type="entry name" value="WH_DNA-bd_sf"/>
</dbReference>
<proteinExistence type="predicted"/>
<evidence type="ECO:0000313" key="7">
    <source>
        <dbReference type="Proteomes" id="UP000634229"/>
    </source>
</evidence>